<comment type="caution">
    <text evidence="3">The sequence shown here is derived from an EMBL/GenBank/DDBJ whole genome shotgun (WGS) entry which is preliminary data.</text>
</comment>
<name>A0A835IB16_9MAGN</name>
<dbReference type="GO" id="GO:0031146">
    <property type="term" value="P:SCF-dependent proteasomal ubiquitin-dependent protein catabolic process"/>
    <property type="evidence" value="ECO:0007669"/>
    <property type="project" value="TreeGrafter"/>
</dbReference>
<dbReference type="Pfam" id="PF25372">
    <property type="entry name" value="DUF7885"/>
    <property type="match status" value="1"/>
</dbReference>
<sequence length="471" mass="52777">MAPMDTLPDQLVWEILNRIKKTSDRNSASLTCKRLHQVEKEQRECLRVGCGLHPANEAVTSLCNRFSNLKKVDIVYSGWMSILGKQLDDHGLHILSERCSSLVDLTLSYCTFITDVGLGHLASCTKLTTLKLNFTPGVTGCGILSLAVGCKNLTTLHLIRCLNVSGVEWLEYLGKLETLQDLSIKNCRAIGEGDLIKLGPGWRKLKRLEFEVDANYRFMKVHDRLAMDRWKNCVPCDSMEELSLVNCLISPERGLSCVFGRCKSLMKLHLDMCIGVRDCDIVSLARRSSNLKSISVRVPSDYSLPLPRLINDSLRLTDQSLRAVAHNCSMLESVEISFSDGEFPCLTSFTLNGILALIELCPVRILVLDRVYSFNDLGMEALCSAVFLETLELVRCQEITDEGLQLVTHFPRLCVLRLSKCLGLTDDGLRPLVESDKLEMLTVEDCPQVSERGIQGAAKFVSYKQDMSWLY</sequence>
<dbReference type="Proteomes" id="UP000631114">
    <property type="component" value="Unassembled WGS sequence"/>
</dbReference>
<dbReference type="FunFam" id="3.80.10.10:FF:000690">
    <property type="entry name" value="F-box/LRR-repeat protein 14"/>
    <property type="match status" value="1"/>
</dbReference>
<dbReference type="Gene3D" id="3.80.10.10">
    <property type="entry name" value="Ribonuclease Inhibitor"/>
    <property type="match status" value="4"/>
</dbReference>
<dbReference type="InterPro" id="IPR032675">
    <property type="entry name" value="LRR_dom_sf"/>
</dbReference>
<dbReference type="PANTHER" id="PTHR13318:SF182">
    <property type="entry name" value="F-BOX_LRR-REPEAT PROTEIN 14"/>
    <property type="match status" value="1"/>
</dbReference>
<evidence type="ECO:0000259" key="2">
    <source>
        <dbReference type="Pfam" id="PF25372"/>
    </source>
</evidence>
<dbReference type="OrthoDB" id="550575at2759"/>
<evidence type="ECO:0008006" key="5">
    <source>
        <dbReference type="Google" id="ProtNLM"/>
    </source>
</evidence>
<proteinExistence type="predicted"/>
<dbReference type="EMBL" id="JADFTS010000003">
    <property type="protein sequence ID" value="KAF9614536.1"/>
    <property type="molecule type" value="Genomic_DNA"/>
</dbReference>
<dbReference type="SUPFAM" id="SSF52047">
    <property type="entry name" value="RNI-like"/>
    <property type="match status" value="1"/>
</dbReference>
<accession>A0A835IB16</accession>
<dbReference type="Gene3D" id="1.20.1280.50">
    <property type="match status" value="1"/>
</dbReference>
<feature type="domain" description="COI1 F-box" evidence="1">
    <location>
        <begin position="5"/>
        <end position="43"/>
    </location>
</feature>
<dbReference type="FunFam" id="1.20.1280.50:FF:000023">
    <property type="entry name" value="F-box/LRR-repeat protein 4"/>
    <property type="match status" value="1"/>
</dbReference>
<dbReference type="InterPro" id="IPR006553">
    <property type="entry name" value="Leu-rich_rpt_Cys-con_subtyp"/>
</dbReference>
<evidence type="ECO:0000313" key="3">
    <source>
        <dbReference type="EMBL" id="KAF9614536.1"/>
    </source>
</evidence>
<dbReference type="FunFam" id="3.80.10.10:FF:001151">
    <property type="entry name" value="F-box/LRR-repeat protein 14"/>
    <property type="match status" value="1"/>
</dbReference>
<dbReference type="PANTHER" id="PTHR13318">
    <property type="entry name" value="PARTNER OF PAIRED, ISOFORM B-RELATED"/>
    <property type="match status" value="1"/>
</dbReference>
<dbReference type="InterPro" id="IPR057207">
    <property type="entry name" value="FBXL15_LRR"/>
</dbReference>
<keyword evidence="4" id="KW-1185">Reference proteome</keyword>
<evidence type="ECO:0000313" key="4">
    <source>
        <dbReference type="Proteomes" id="UP000631114"/>
    </source>
</evidence>
<protein>
    <recommendedName>
        <fullName evidence="5">F-box/LRR-repeat protein 14</fullName>
    </recommendedName>
</protein>
<gene>
    <name evidence="3" type="ORF">IFM89_019199</name>
</gene>
<feature type="domain" description="F-box/LRR-repeat protein 15-like leucin rich repeat" evidence="2">
    <location>
        <begin position="315"/>
        <end position="455"/>
    </location>
</feature>
<dbReference type="Pfam" id="PF18511">
    <property type="entry name" value="F-box_5"/>
    <property type="match status" value="1"/>
</dbReference>
<reference evidence="3 4" key="1">
    <citation type="submission" date="2020-10" db="EMBL/GenBank/DDBJ databases">
        <title>The Coptis chinensis genome and diversification of protoberbering-type alkaloids.</title>
        <authorList>
            <person name="Wang B."/>
            <person name="Shu S."/>
            <person name="Song C."/>
            <person name="Liu Y."/>
        </authorList>
    </citation>
    <scope>NUCLEOTIDE SEQUENCE [LARGE SCALE GENOMIC DNA]</scope>
    <source>
        <strain evidence="3">HL-2020</strain>
        <tissue evidence="3">Leaf</tissue>
    </source>
</reference>
<dbReference type="AlphaFoldDB" id="A0A835IB16"/>
<evidence type="ECO:0000259" key="1">
    <source>
        <dbReference type="Pfam" id="PF18511"/>
    </source>
</evidence>
<dbReference type="GO" id="GO:0019005">
    <property type="term" value="C:SCF ubiquitin ligase complex"/>
    <property type="evidence" value="ECO:0007669"/>
    <property type="project" value="TreeGrafter"/>
</dbReference>
<dbReference type="SMART" id="SM00367">
    <property type="entry name" value="LRR_CC"/>
    <property type="match status" value="6"/>
</dbReference>
<organism evidence="3 4">
    <name type="scientific">Coptis chinensis</name>
    <dbReference type="NCBI Taxonomy" id="261450"/>
    <lineage>
        <taxon>Eukaryota</taxon>
        <taxon>Viridiplantae</taxon>
        <taxon>Streptophyta</taxon>
        <taxon>Embryophyta</taxon>
        <taxon>Tracheophyta</taxon>
        <taxon>Spermatophyta</taxon>
        <taxon>Magnoliopsida</taxon>
        <taxon>Ranunculales</taxon>
        <taxon>Ranunculaceae</taxon>
        <taxon>Coptidoideae</taxon>
        <taxon>Coptis</taxon>
    </lineage>
</organism>
<dbReference type="InterPro" id="IPR041567">
    <property type="entry name" value="COI1_F-box"/>
</dbReference>